<evidence type="ECO:0000313" key="1">
    <source>
        <dbReference type="EMBL" id="KCY04109.1"/>
    </source>
</evidence>
<reference evidence="1 2" key="1">
    <citation type="submission" date="2014-04" db="EMBL/GenBank/DDBJ databases">
        <title>Comparative genomics and transcriptomics to identify genetic mechanisms underlying the emergence of carbapenem resistant Acinetobacter baumannii (CRAb).</title>
        <authorList>
            <person name="Harris A.D."/>
            <person name="Johnson K.J."/>
            <person name="George J."/>
            <person name="Nadendla S."/>
            <person name="Daugherty S.C."/>
            <person name="Parankush S."/>
            <person name="Sadzewicz L."/>
            <person name="Tallon L."/>
            <person name="Sengamalay N."/>
            <person name="Hazen T.H."/>
            <person name="Rasko D.A."/>
        </authorList>
    </citation>
    <scope>NUCLEOTIDE SEQUENCE [LARGE SCALE GENOMIC DNA]</scope>
    <source>
        <strain evidence="1 2">21072</strain>
    </source>
</reference>
<dbReference type="Proteomes" id="UP000027327">
    <property type="component" value="Unassembled WGS sequence"/>
</dbReference>
<dbReference type="AlphaFoldDB" id="A0A062H5G1"/>
<feature type="non-terminal residue" evidence="1">
    <location>
        <position position="35"/>
    </location>
</feature>
<organism evidence="1 2">
    <name type="scientific">Acinetobacter baumannii 21072</name>
    <dbReference type="NCBI Taxonomy" id="1310697"/>
    <lineage>
        <taxon>Bacteria</taxon>
        <taxon>Pseudomonadati</taxon>
        <taxon>Pseudomonadota</taxon>
        <taxon>Gammaproteobacteria</taxon>
        <taxon>Moraxellales</taxon>
        <taxon>Moraxellaceae</taxon>
        <taxon>Acinetobacter</taxon>
        <taxon>Acinetobacter calcoaceticus/baumannii complex</taxon>
    </lineage>
</organism>
<gene>
    <name evidence="1" type="ORF">J596_4486</name>
</gene>
<name>A0A062H5G1_ACIBA</name>
<protein>
    <submittedName>
        <fullName evidence="1">Putative transcriptional regulator domain protein</fullName>
    </submittedName>
</protein>
<dbReference type="EMBL" id="JMOD01000316">
    <property type="protein sequence ID" value="KCY04109.1"/>
    <property type="molecule type" value="Genomic_DNA"/>
</dbReference>
<sequence>MKNLVTSFRALHVLHIASDLFKQYGFHKVGVDRII</sequence>
<proteinExistence type="predicted"/>
<comment type="caution">
    <text evidence="1">The sequence shown here is derived from an EMBL/GenBank/DDBJ whole genome shotgun (WGS) entry which is preliminary data.</text>
</comment>
<evidence type="ECO:0000313" key="2">
    <source>
        <dbReference type="Proteomes" id="UP000027327"/>
    </source>
</evidence>
<accession>A0A062H5G1</accession>